<protein>
    <recommendedName>
        <fullName evidence="3">Phosphomevalonate dehydratase large subunit-like domain-containing protein</fullName>
    </recommendedName>
</protein>
<evidence type="ECO:0000313" key="5">
    <source>
        <dbReference type="Proteomes" id="UP000051727"/>
    </source>
</evidence>
<dbReference type="OrthoDB" id="1550274at2"/>
<evidence type="ECO:0000313" key="4">
    <source>
        <dbReference type="EMBL" id="KRN26492.1"/>
    </source>
</evidence>
<evidence type="ECO:0000256" key="1">
    <source>
        <dbReference type="ARBA" id="ARBA00023004"/>
    </source>
</evidence>
<dbReference type="Pfam" id="PF04412">
    <property type="entry name" value="AcnX"/>
    <property type="match status" value="1"/>
</dbReference>
<keyword evidence="2" id="KW-0456">Lyase</keyword>
<dbReference type="PATRIC" id="fig|1618.3.peg.1889"/>
<sequence length="414" mass="46152">MVKLSLTEKQMLDGKFGKGTQTAMKIQVAIAEAFDAPYMVPISRAHVALSNQEADLWFVEKLVSQGAKCKIRPTVNPSFNWEQMSQITSLSSEDVDIVRRTDNAYKKIGALMTYDCTPYLQLNVPKVNDVISYSESSATPFVNSVYGAKTNRESAQSALCAAVTGVVPYYGYLMKENRKGEILVNVLAKMDSDFDFQLLGYVLPLKIGFKIPVFNFINKEEKRNFSNASLMNLGAQMNTSGNVAIYHILGYTPEASTLEDAFQSSKVPEEVDITQEDLDSVRDKISAPIGKIDFALFGCPHLTFEQIERVTKIIAGKKLAVPLFIMSSDPTMRLCEQMGVLKTIEEAGGNIISNTCMDQPCWKFLYGKKGVTDSPKCAYYTKRRKMEFVITDLENATYSALEGEVTSDRKKQFV</sequence>
<evidence type="ECO:0000259" key="3">
    <source>
        <dbReference type="Pfam" id="PF04412"/>
    </source>
</evidence>
<evidence type="ECO:0000256" key="2">
    <source>
        <dbReference type="ARBA" id="ARBA00023239"/>
    </source>
</evidence>
<dbReference type="InterPro" id="IPR007506">
    <property type="entry name" value="PMDh-L-like_dom"/>
</dbReference>
<dbReference type="Proteomes" id="UP000051727">
    <property type="component" value="Unassembled WGS sequence"/>
</dbReference>
<feature type="domain" description="Phosphomevalonate dehydratase large subunit-like" evidence="3">
    <location>
        <begin position="3"/>
        <end position="395"/>
    </location>
</feature>
<dbReference type="GO" id="GO:0016829">
    <property type="term" value="F:lyase activity"/>
    <property type="evidence" value="ECO:0007669"/>
    <property type="project" value="UniProtKB-KW"/>
</dbReference>
<dbReference type="EMBL" id="JQAR01000049">
    <property type="protein sequence ID" value="KRN26492.1"/>
    <property type="molecule type" value="Genomic_DNA"/>
</dbReference>
<organism evidence="4 5">
    <name type="scientific">Liquorilactobacillus mali</name>
    <dbReference type="NCBI Taxonomy" id="1618"/>
    <lineage>
        <taxon>Bacteria</taxon>
        <taxon>Bacillati</taxon>
        <taxon>Bacillota</taxon>
        <taxon>Bacilli</taxon>
        <taxon>Lactobacillales</taxon>
        <taxon>Lactobacillaceae</taxon>
        <taxon>Liquorilactobacillus</taxon>
    </lineage>
</organism>
<keyword evidence="1" id="KW-0408">Iron</keyword>
<dbReference type="STRING" id="1618.IV36_GL001852"/>
<gene>
    <name evidence="4" type="ORF">IV36_GL001852</name>
</gene>
<dbReference type="PANTHER" id="PTHR36577">
    <property type="entry name" value="DUF521 DOMAIN PROTEIN (AFU_ORTHOLOGUE AFUA_6G00490)"/>
    <property type="match status" value="1"/>
</dbReference>
<dbReference type="AlphaFoldDB" id="A0A0R2FNL6"/>
<comment type="caution">
    <text evidence="4">The sequence shown here is derived from an EMBL/GenBank/DDBJ whole genome shotgun (WGS) entry which is preliminary data.</text>
</comment>
<name>A0A0R2FNL6_9LACO</name>
<accession>A0A0R2FNL6</accession>
<proteinExistence type="predicted"/>
<reference evidence="4 5" key="1">
    <citation type="journal article" date="2015" name="Genome Announc.">
        <title>Expanding the biotechnology potential of lactobacilli through comparative genomics of 213 strains and associated genera.</title>
        <authorList>
            <person name="Sun Z."/>
            <person name="Harris H.M."/>
            <person name="McCann A."/>
            <person name="Guo C."/>
            <person name="Argimon S."/>
            <person name="Zhang W."/>
            <person name="Yang X."/>
            <person name="Jeffery I.B."/>
            <person name="Cooney J.C."/>
            <person name="Kagawa T.F."/>
            <person name="Liu W."/>
            <person name="Song Y."/>
            <person name="Salvetti E."/>
            <person name="Wrobel A."/>
            <person name="Rasinkangas P."/>
            <person name="Parkhill J."/>
            <person name="Rea M.C."/>
            <person name="O'Sullivan O."/>
            <person name="Ritari J."/>
            <person name="Douillard F.P."/>
            <person name="Paul Ross R."/>
            <person name="Yang R."/>
            <person name="Briner A.E."/>
            <person name="Felis G.E."/>
            <person name="de Vos W.M."/>
            <person name="Barrangou R."/>
            <person name="Klaenhammer T.R."/>
            <person name="Caufield P.W."/>
            <person name="Cui Y."/>
            <person name="Zhang H."/>
            <person name="O'Toole P.W."/>
        </authorList>
    </citation>
    <scope>NUCLEOTIDE SEQUENCE [LARGE SCALE GENOMIC DNA]</scope>
    <source>
        <strain evidence="4 5">ATCC 27304</strain>
    </source>
</reference>
<dbReference type="PANTHER" id="PTHR36577:SF3">
    <property type="entry name" value="DUF521 DOMAIN PROTEIN (AFU_ORTHOLOGUE AFUA_6G00490)"/>
    <property type="match status" value="1"/>
</dbReference>